<dbReference type="EC" id="6.3.4.19" evidence="6"/>
<dbReference type="HAMAP" id="MF_01161">
    <property type="entry name" value="tRNA_Ile_lys_synt"/>
    <property type="match status" value="1"/>
</dbReference>
<evidence type="ECO:0000256" key="2">
    <source>
        <dbReference type="ARBA" id="ARBA00022694"/>
    </source>
</evidence>
<name>A0A0D6N5U5_9PROT</name>
<evidence type="ECO:0000313" key="10">
    <source>
        <dbReference type="Proteomes" id="UP000032671"/>
    </source>
</evidence>
<feature type="binding site" evidence="6">
    <location>
        <begin position="21"/>
        <end position="26"/>
    </location>
    <ligand>
        <name>ATP</name>
        <dbReference type="ChEBI" id="CHEBI:30616"/>
    </ligand>
</feature>
<keyword evidence="6" id="KW-0963">Cytoplasm</keyword>
<proteinExistence type="inferred from homology"/>
<dbReference type="AlphaFoldDB" id="A0A0D6N5U5"/>
<dbReference type="EMBL" id="BAMV01000017">
    <property type="protein sequence ID" value="GAN60866.1"/>
    <property type="molecule type" value="Genomic_DNA"/>
</dbReference>
<dbReference type="Gene3D" id="3.40.50.620">
    <property type="entry name" value="HUPs"/>
    <property type="match status" value="1"/>
</dbReference>
<dbReference type="Proteomes" id="UP000321891">
    <property type="component" value="Unassembled WGS sequence"/>
</dbReference>
<keyword evidence="2 6" id="KW-0819">tRNA processing</keyword>
<dbReference type="Pfam" id="PF01171">
    <property type="entry name" value="ATP_bind_3"/>
    <property type="match status" value="1"/>
</dbReference>
<dbReference type="PANTHER" id="PTHR43033">
    <property type="entry name" value="TRNA(ILE)-LYSIDINE SYNTHASE-RELATED"/>
    <property type="match status" value="1"/>
</dbReference>
<sequence>MASLGPWVPDRPDCPVGIAVSGGGDSLCLAWLATFWRKNLLALIVDHGLRPESAVEATLTQQRLHALGIPSQRVTLSHLKKGPGIAERARTARYAALVQMCREHGCVDLLLGHQADDQAETVAMRQRAKSGARGLAGMAWVTALPDVRLVRPLLGFSRAALRNTLHQNSVEWVDDPSNEDRSSERVRVRQAFRLDPEAQLDAWLNGARAGIARMQQEQDHAQHLLDRGQTLTEFGWACLGSDLSTASEQVRDLLRAVGGQNYLPSSDRVDALCRSQTERTLGGVQVTRHQQHWFLLREAAAQEGFVAVADGVVWDRRFVVSVPRMVQVEGLSLGAAGLGVPRAARRGWPARFCATLPALWRNGQRVAVPHLGLWEMQGLEQITITFRPPTPVRGGSLYGAELGVFDKNT</sequence>
<evidence type="ECO:0000256" key="1">
    <source>
        <dbReference type="ARBA" id="ARBA00022598"/>
    </source>
</evidence>
<evidence type="ECO:0000313" key="8">
    <source>
        <dbReference type="EMBL" id="GAN60866.1"/>
    </source>
</evidence>
<evidence type="ECO:0000256" key="3">
    <source>
        <dbReference type="ARBA" id="ARBA00022741"/>
    </source>
</evidence>
<dbReference type="GO" id="GO:0005737">
    <property type="term" value="C:cytoplasm"/>
    <property type="evidence" value="ECO:0007669"/>
    <property type="project" value="UniProtKB-SubCell"/>
</dbReference>
<dbReference type="SUPFAM" id="SSF52402">
    <property type="entry name" value="Adenine nucleotide alpha hydrolases-like"/>
    <property type="match status" value="1"/>
</dbReference>
<dbReference type="NCBIfam" id="TIGR02432">
    <property type="entry name" value="lysidine_TilS_N"/>
    <property type="match status" value="1"/>
</dbReference>
<comment type="similarity">
    <text evidence="6">Belongs to the tRNA(Ile)-lysidine synthase family.</text>
</comment>
<gene>
    <name evidence="6 9" type="primary">tilS</name>
    <name evidence="8" type="ORF">Abci_017_050</name>
    <name evidence="9" type="ORF">ACI01nite_12380</name>
</gene>
<dbReference type="RefSeq" id="WP_084597608.1">
    <property type="nucleotide sequence ID" value="NZ_BAMV01000017.1"/>
</dbReference>
<dbReference type="InterPro" id="IPR014729">
    <property type="entry name" value="Rossmann-like_a/b/a_fold"/>
</dbReference>
<dbReference type="EMBL" id="BJVU01000003">
    <property type="protein sequence ID" value="GEL58636.1"/>
    <property type="molecule type" value="Genomic_DNA"/>
</dbReference>
<evidence type="ECO:0000256" key="6">
    <source>
        <dbReference type="HAMAP-Rule" id="MF_01161"/>
    </source>
</evidence>
<dbReference type="InterPro" id="IPR012094">
    <property type="entry name" value="tRNA_Ile_lys_synt"/>
</dbReference>
<feature type="domain" description="tRNA(Ile)-lysidine/2-thiocytidine synthase N-terminal" evidence="7">
    <location>
        <begin position="17"/>
        <end position="190"/>
    </location>
</feature>
<accession>A0A6N3SQH8</accession>
<comment type="catalytic activity">
    <reaction evidence="5 6">
        <text>cytidine(34) in tRNA(Ile2) + L-lysine + ATP = lysidine(34) in tRNA(Ile2) + AMP + diphosphate + H(+)</text>
        <dbReference type="Rhea" id="RHEA:43744"/>
        <dbReference type="Rhea" id="RHEA-COMP:10625"/>
        <dbReference type="Rhea" id="RHEA-COMP:10670"/>
        <dbReference type="ChEBI" id="CHEBI:15378"/>
        <dbReference type="ChEBI" id="CHEBI:30616"/>
        <dbReference type="ChEBI" id="CHEBI:32551"/>
        <dbReference type="ChEBI" id="CHEBI:33019"/>
        <dbReference type="ChEBI" id="CHEBI:82748"/>
        <dbReference type="ChEBI" id="CHEBI:83665"/>
        <dbReference type="ChEBI" id="CHEBI:456215"/>
        <dbReference type="EC" id="6.3.4.19"/>
    </reaction>
</comment>
<evidence type="ECO:0000313" key="9">
    <source>
        <dbReference type="EMBL" id="GEL58636.1"/>
    </source>
</evidence>
<dbReference type="CDD" id="cd01992">
    <property type="entry name" value="TilS_N"/>
    <property type="match status" value="1"/>
</dbReference>
<protein>
    <recommendedName>
        <fullName evidence="6">tRNA(Ile)-lysidine synthase</fullName>
        <ecNumber evidence="6">6.3.4.19</ecNumber>
    </recommendedName>
    <alternativeName>
        <fullName evidence="6">tRNA(Ile)-2-lysyl-cytidine synthase</fullName>
    </alternativeName>
    <alternativeName>
        <fullName evidence="6">tRNA(Ile)-lysidine synthetase</fullName>
    </alternativeName>
</protein>
<dbReference type="GO" id="GO:0032267">
    <property type="term" value="F:tRNA(Ile)-lysidine synthase activity"/>
    <property type="evidence" value="ECO:0007669"/>
    <property type="project" value="UniProtKB-EC"/>
</dbReference>
<keyword evidence="11" id="KW-1185">Reference proteome</keyword>
<dbReference type="PANTHER" id="PTHR43033:SF5">
    <property type="entry name" value="TRNA(ILE)-LYSIDINE SYNTHETASE"/>
    <property type="match status" value="1"/>
</dbReference>
<dbReference type="GO" id="GO:0006400">
    <property type="term" value="P:tRNA modification"/>
    <property type="evidence" value="ECO:0007669"/>
    <property type="project" value="UniProtKB-UniRule"/>
</dbReference>
<organism evidence="8 10">
    <name type="scientific">Acetobacter cibinongensis</name>
    <dbReference type="NCBI Taxonomy" id="146475"/>
    <lineage>
        <taxon>Bacteria</taxon>
        <taxon>Pseudomonadati</taxon>
        <taxon>Pseudomonadota</taxon>
        <taxon>Alphaproteobacteria</taxon>
        <taxon>Acetobacterales</taxon>
        <taxon>Acetobacteraceae</taxon>
        <taxon>Acetobacter</taxon>
    </lineage>
</organism>
<comment type="function">
    <text evidence="6">Ligates lysine onto the cytidine present at position 34 of the AUA codon-specific tRNA(Ile) that contains the anticodon CAU, in an ATP-dependent manner. Cytidine is converted to lysidine, thus changing the amino acid specificity of the tRNA from methionine to isoleucine.</text>
</comment>
<dbReference type="InterPro" id="IPR011063">
    <property type="entry name" value="TilS/TtcA_N"/>
</dbReference>
<comment type="subcellular location">
    <subcellularLocation>
        <location evidence="6">Cytoplasm</location>
    </subcellularLocation>
</comment>
<dbReference type="GO" id="GO:0005524">
    <property type="term" value="F:ATP binding"/>
    <property type="evidence" value="ECO:0007669"/>
    <property type="project" value="UniProtKB-UniRule"/>
</dbReference>
<comment type="caution">
    <text evidence="8">The sequence shown here is derived from an EMBL/GenBank/DDBJ whole genome shotgun (WGS) entry which is preliminary data.</text>
</comment>
<dbReference type="STRING" id="1231339.Abci_017_050"/>
<reference evidence="9 11" key="2">
    <citation type="submission" date="2019-07" db="EMBL/GenBank/DDBJ databases">
        <title>Whole genome shotgun sequence of Acetobacter cibinongensis NBRC 16605.</title>
        <authorList>
            <person name="Hosoyama A."/>
            <person name="Uohara A."/>
            <person name="Ohji S."/>
            <person name="Ichikawa N."/>
        </authorList>
    </citation>
    <scope>NUCLEOTIDE SEQUENCE [LARGE SCALE GENOMIC DNA]</scope>
    <source>
        <strain evidence="9 11">NBRC 16605</strain>
    </source>
</reference>
<evidence type="ECO:0000259" key="7">
    <source>
        <dbReference type="Pfam" id="PF01171"/>
    </source>
</evidence>
<dbReference type="InterPro" id="IPR012795">
    <property type="entry name" value="tRNA_Ile_lys_synt_N"/>
</dbReference>
<evidence type="ECO:0000256" key="5">
    <source>
        <dbReference type="ARBA" id="ARBA00048539"/>
    </source>
</evidence>
<keyword evidence="1 6" id="KW-0436">Ligase</keyword>
<comment type="domain">
    <text evidence="6">The N-terminal region contains the highly conserved SGGXDS motif, predicted to be a P-loop motif involved in ATP binding.</text>
</comment>
<reference evidence="8 10" key="1">
    <citation type="submission" date="2012-11" db="EMBL/GenBank/DDBJ databases">
        <title>Whole genome sequence of Acetobacter cibinongensis 4H-1.</title>
        <authorList>
            <person name="Azuma Y."/>
            <person name="Higashiura N."/>
            <person name="Hirakawa H."/>
            <person name="Matsushita K."/>
        </authorList>
    </citation>
    <scope>NUCLEOTIDE SEQUENCE [LARGE SCALE GENOMIC DNA]</scope>
    <source>
        <strain evidence="8 10">4H-1</strain>
    </source>
</reference>
<keyword evidence="4 6" id="KW-0067">ATP-binding</keyword>
<keyword evidence="3 6" id="KW-0547">Nucleotide-binding</keyword>
<dbReference type="Proteomes" id="UP000032671">
    <property type="component" value="Unassembled WGS sequence"/>
</dbReference>
<evidence type="ECO:0000313" key="11">
    <source>
        <dbReference type="Proteomes" id="UP000321891"/>
    </source>
</evidence>
<evidence type="ECO:0000256" key="4">
    <source>
        <dbReference type="ARBA" id="ARBA00022840"/>
    </source>
</evidence>
<accession>A0A0D6N5U5</accession>